<dbReference type="EMBL" id="JAJTTC010000012">
    <property type="protein sequence ID" value="MCF0065670.1"/>
    <property type="molecule type" value="Genomic_DNA"/>
</dbReference>
<comment type="caution">
    <text evidence="2">The sequence shown here is derived from an EMBL/GenBank/DDBJ whole genome shotgun (WGS) entry which is preliminary data.</text>
</comment>
<dbReference type="GO" id="GO:0003677">
    <property type="term" value="F:DNA binding"/>
    <property type="evidence" value="ECO:0007669"/>
    <property type="project" value="InterPro"/>
</dbReference>
<keyword evidence="3" id="KW-1185">Reference proteome</keyword>
<proteinExistence type="predicted"/>
<organism evidence="2 3">
    <name type="scientific">Dyadobacter chenwenxiniae</name>
    <dbReference type="NCBI Taxonomy" id="2906456"/>
    <lineage>
        <taxon>Bacteria</taxon>
        <taxon>Pseudomonadati</taxon>
        <taxon>Bacteroidota</taxon>
        <taxon>Cytophagia</taxon>
        <taxon>Cytophagales</taxon>
        <taxon>Spirosomataceae</taxon>
        <taxon>Dyadobacter</taxon>
    </lineage>
</organism>
<protein>
    <submittedName>
        <fullName evidence="2">CHC2 zinc finger domain-containing protein</fullName>
    </submittedName>
</protein>
<evidence type="ECO:0000259" key="1">
    <source>
        <dbReference type="Pfam" id="PF01807"/>
    </source>
</evidence>
<dbReference type="AlphaFoldDB" id="A0A9X1PQN7"/>
<dbReference type="Gene3D" id="3.90.580.10">
    <property type="entry name" value="Zinc finger, CHC2-type domain"/>
    <property type="match status" value="1"/>
</dbReference>
<name>A0A9X1PQN7_9BACT</name>
<dbReference type="Pfam" id="PF13155">
    <property type="entry name" value="Toprim_2"/>
    <property type="match status" value="1"/>
</dbReference>
<dbReference type="Proteomes" id="UP001139000">
    <property type="component" value="Unassembled WGS sequence"/>
</dbReference>
<dbReference type="InterPro" id="IPR002694">
    <property type="entry name" value="Znf_CHC2"/>
</dbReference>
<dbReference type="GO" id="GO:0008270">
    <property type="term" value="F:zinc ion binding"/>
    <property type="evidence" value="ECO:0007669"/>
    <property type="project" value="InterPro"/>
</dbReference>
<feature type="domain" description="Zinc finger CHC2-type" evidence="1">
    <location>
        <begin position="20"/>
        <end position="97"/>
    </location>
</feature>
<dbReference type="Pfam" id="PF01807">
    <property type="entry name" value="Zn_ribbon_DnaG"/>
    <property type="match status" value="1"/>
</dbReference>
<dbReference type="GO" id="GO:0006260">
    <property type="term" value="P:DNA replication"/>
    <property type="evidence" value="ECO:0007669"/>
    <property type="project" value="InterPro"/>
</dbReference>
<accession>A0A9X1PQN7</accession>
<sequence length="293" mass="33566">MREGMRGNYQPLTLADIKNLDIVDYLATVGHEPVKVRGADHWYLSPLRSEKTASFKVNRRLNRWYDHGIGKGGNLVDFAIDFFQCSVKEVLQNFSGDLSLRQPILSQPIRGYEVAAKGVQIQSVQPVSAKMLFQYLSERKISEKVAKKYCYQVHYKLGDSQYFALGFRNDLEGYELRNSFSKVSSSPKAITSVNNGAETVSVFEGFFDFLSYKTLLLQTGEELEDHVVLNSISLFERARPFMERHSRINLYLDTDAPGRQCSFKATRVNEKYKDASGLYEGFKDLNEWLVRSF</sequence>
<dbReference type="RefSeq" id="WP_234658694.1">
    <property type="nucleotide sequence ID" value="NZ_CP094997.1"/>
</dbReference>
<dbReference type="SUPFAM" id="SSF56731">
    <property type="entry name" value="DNA primase core"/>
    <property type="match status" value="1"/>
</dbReference>
<dbReference type="SUPFAM" id="SSF57783">
    <property type="entry name" value="Zinc beta-ribbon"/>
    <property type="match status" value="1"/>
</dbReference>
<dbReference type="Gene3D" id="3.40.1360.10">
    <property type="match status" value="1"/>
</dbReference>
<dbReference type="InterPro" id="IPR036977">
    <property type="entry name" value="DNA_primase_Znf_CHC2"/>
</dbReference>
<gene>
    <name evidence="2" type="ORF">LXM26_29425</name>
</gene>
<evidence type="ECO:0000313" key="3">
    <source>
        <dbReference type="Proteomes" id="UP001139000"/>
    </source>
</evidence>
<evidence type="ECO:0000313" key="2">
    <source>
        <dbReference type="EMBL" id="MCF0065670.1"/>
    </source>
</evidence>
<reference evidence="2" key="1">
    <citation type="submission" date="2021-12" db="EMBL/GenBank/DDBJ databases">
        <title>Novel species in genus Dyadobacter.</title>
        <authorList>
            <person name="Ma C."/>
        </authorList>
    </citation>
    <scope>NUCLEOTIDE SEQUENCE</scope>
    <source>
        <strain evidence="2">LJ419</strain>
    </source>
</reference>
<dbReference type="GO" id="GO:0003899">
    <property type="term" value="F:DNA-directed RNA polymerase activity"/>
    <property type="evidence" value="ECO:0007669"/>
    <property type="project" value="InterPro"/>
</dbReference>